<proteinExistence type="predicted"/>
<dbReference type="InterPro" id="IPR043129">
    <property type="entry name" value="ATPase_NBD"/>
</dbReference>
<evidence type="ECO:0000313" key="2">
    <source>
        <dbReference type="EMBL" id="NFA43920.1"/>
    </source>
</evidence>
<evidence type="ECO:0000259" key="1">
    <source>
        <dbReference type="Pfam" id="PF21522"/>
    </source>
</evidence>
<feature type="domain" description="Actin homologue MreB-like C-terminal" evidence="1">
    <location>
        <begin position="156"/>
        <end position="264"/>
    </location>
</feature>
<protein>
    <submittedName>
        <fullName evidence="2">ParM/StbA family protein</fullName>
    </submittedName>
</protein>
<comment type="caution">
    <text evidence="2">The sequence shown here is derived from an EMBL/GenBank/DDBJ whole genome shotgun (WGS) entry which is preliminary data.</text>
</comment>
<reference evidence="2 3" key="1">
    <citation type="submission" date="2019-02" db="EMBL/GenBank/DDBJ databases">
        <title>Genome sequencing of Clostridium botulinum clinical isolates.</title>
        <authorList>
            <person name="Brunt J."/>
            <person name="Van Vliet A.H.M."/>
            <person name="Stringer S.C."/>
            <person name="Grant K.A."/>
            <person name="Carter A.C."/>
            <person name="Peck M.W."/>
        </authorList>
    </citation>
    <scope>NUCLEOTIDE SEQUENCE [LARGE SCALE GENOMIC DNA]</scope>
    <source>
        <strain evidence="2 3">H113700579</strain>
    </source>
</reference>
<evidence type="ECO:0000313" key="3">
    <source>
        <dbReference type="Proteomes" id="UP000472355"/>
    </source>
</evidence>
<dbReference type="CDD" id="cd10227">
    <property type="entry name" value="ASKHA_NBD_ParM-like"/>
    <property type="match status" value="1"/>
</dbReference>
<accession>A0A6M0SRJ0</accession>
<organism evidence="2 3">
    <name type="scientific">Clostridium botulinum</name>
    <dbReference type="NCBI Taxonomy" id="1491"/>
    <lineage>
        <taxon>Bacteria</taxon>
        <taxon>Bacillati</taxon>
        <taxon>Bacillota</taxon>
        <taxon>Clostridia</taxon>
        <taxon>Eubacteriales</taxon>
        <taxon>Clostridiaceae</taxon>
        <taxon>Clostridium</taxon>
    </lineage>
</organism>
<dbReference type="InterPro" id="IPR049067">
    <property type="entry name" value="MreB-like_C"/>
</dbReference>
<dbReference type="SUPFAM" id="SSF53067">
    <property type="entry name" value="Actin-like ATPase domain"/>
    <property type="match status" value="2"/>
</dbReference>
<dbReference type="Pfam" id="PF21522">
    <property type="entry name" value="MreB-like_C"/>
    <property type="match status" value="1"/>
</dbReference>
<dbReference type="Gene3D" id="3.30.420.40">
    <property type="match status" value="1"/>
</dbReference>
<sequence length="295" mass="33191">MEHVTDEKAELVTADIGSFNIKLEAAENIYENRFIMDNEGEKYGSETLEYNGNTYFFGKGKFDLTYGKAFKNIEVPLLYAMGKENKKGNINLILHLPTSQMGNKSMLVEKLQGNTFKYKVNDEKPKSVTFKTVGVLKEGFSSFYSLAKRNKGMIAIVDIGGRTIDVFAFIDGVLVTEISVPIGTMDFFTDIAEHLTLETGEKHELEDIHTLVKHNVIDLNDFEDITNKVFNDVKNRLKIKMDKLNNYQIKLCGGGAEYFEKNFKNEYDNVSVLDNNLTSNVDGAAQIGKAKGLDK</sequence>
<gene>
    <name evidence="2" type="ORF">EXM65_15430</name>
</gene>
<name>A0A6M0SRJ0_CLOBO</name>
<dbReference type="EMBL" id="SGKU01000054">
    <property type="protein sequence ID" value="NFA43920.1"/>
    <property type="molecule type" value="Genomic_DNA"/>
</dbReference>
<dbReference type="AlphaFoldDB" id="A0A6M0SRJ0"/>
<dbReference type="Proteomes" id="UP000472355">
    <property type="component" value="Unassembled WGS sequence"/>
</dbReference>